<keyword evidence="6" id="KW-1185">Reference proteome</keyword>
<comment type="similarity">
    <text evidence="1">Belongs to the SIKE family.</text>
</comment>
<evidence type="ECO:0000313" key="5">
    <source>
        <dbReference type="EMBL" id="KAJ8480705.1"/>
    </source>
</evidence>
<sequence length="178" mass="20075">MYYDTEAELIRAWQCLMDLSEQNALNLKMASSLATQAQSLKSEAQNVASGLTLRRVNLDISKETFESELERQNAQIVIENHTLFQENKQLSALLQEYEKTMETVMSKFRVHVSAAQQHEQPTCPTMTPRHSPSTASLITSVLFSSLSMANPPKRPNTLTQEPKTLPRIQNTPPSLQKT</sequence>
<comment type="caution">
    <text evidence="5">The sequence shown here is derived from an EMBL/GenBank/DDBJ whole genome shotgun (WGS) entry which is preliminary data.</text>
</comment>
<name>A0AAD7TS00_9APHY</name>
<dbReference type="Proteomes" id="UP001215151">
    <property type="component" value="Unassembled WGS sequence"/>
</dbReference>
<proteinExistence type="inferred from homology"/>
<dbReference type="PANTHER" id="PTHR39472:SF1">
    <property type="entry name" value="EXPRESSED PROTEIN"/>
    <property type="match status" value="1"/>
</dbReference>
<dbReference type="InterPro" id="IPR008555">
    <property type="entry name" value="SIKE"/>
</dbReference>
<feature type="compositionally biased region" description="Polar residues" evidence="4">
    <location>
        <begin position="156"/>
        <end position="178"/>
    </location>
</feature>
<gene>
    <name evidence="5" type="ORF">ONZ51_g6488</name>
</gene>
<evidence type="ECO:0000256" key="2">
    <source>
        <dbReference type="ARBA" id="ARBA00023054"/>
    </source>
</evidence>
<evidence type="ECO:0000256" key="3">
    <source>
        <dbReference type="SAM" id="Coils"/>
    </source>
</evidence>
<organism evidence="5 6">
    <name type="scientific">Trametes cubensis</name>
    <dbReference type="NCBI Taxonomy" id="1111947"/>
    <lineage>
        <taxon>Eukaryota</taxon>
        <taxon>Fungi</taxon>
        <taxon>Dikarya</taxon>
        <taxon>Basidiomycota</taxon>
        <taxon>Agaricomycotina</taxon>
        <taxon>Agaricomycetes</taxon>
        <taxon>Polyporales</taxon>
        <taxon>Polyporaceae</taxon>
        <taxon>Trametes</taxon>
    </lineage>
</organism>
<evidence type="ECO:0000256" key="4">
    <source>
        <dbReference type="SAM" id="MobiDB-lite"/>
    </source>
</evidence>
<reference evidence="5" key="1">
    <citation type="submission" date="2022-11" db="EMBL/GenBank/DDBJ databases">
        <title>Genome Sequence of Cubamyces cubensis.</title>
        <authorList>
            <person name="Buettner E."/>
        </authorList>
    </citation>
    <scope>NUCLEOTIDE SEQUENCE</scope>
    <source>
        <strain evidence="5">MPL-01</strain>
    </source>
</reference>
<dbReference type="EMBL" id="JAPEVG010000156">
    <property type="protein sequence ID" value="KAJ8480705.1"/>
    <property type="molecule type" value="Genomic_DNA"/>
</dbReference>
<protein>
    <submittedName>
        <fullName evidence="5">Uncharacterized protein</fullName>
    </submittedName>
</protein>
<dbReference type="PANTHER" id="PTHR39472">
    <property type="entry name" value="EXPRESSED PROTEIN"/>
    <property type="match status" value="1"/>
</dbReference>
<accession>A0AAD7TS00</accession>
<dbReference type="Pfam" id="PF05769">
    <property type="entry name" value="SIKE"/>
    <property type="match status" value="1"/>
</dbReference>
<dbReference type="AlphaFoldDB" id="A0AAD7TS00"/>
<evidence type="ECO:0000256" key="1">
    <source>
        <dbReference type="ARBA" id="ARBA00005537"/>
    </source>
</evidence>
<keyword evidence="2 3" id="KW-0175">Coiled coil</keyword>
<evidence type="ECO:0000313" key="6">
    <source>
        <dbReference type="Proteomes" id="UP001215151"/>
    </source>
</evidence>
<feature type="region of interest" description="Disordered" evidence="4">
    <location>
        <begin position="148"/>
        <end position="178"/>
    </location>
</feature>
<feature type="coiled-coil region" evidence="3">
    <location>
        <begin position="80"/>
        <end position="107"/>
    </location>
</feature>